<organism evidence="3 4">
    <name type="scientific">Glutamicibacter mishrai</name>
    <dbReference type="NCBI Taxonomy" id="1775880"/>
    <lineage>
        <taxon>Bacteria</taxon>
        <taxon>Bacillati</taxon>
        <taxon>Actinomycetota</taxon>
        <taxon>Actinomycetes</taxon>
        <taxon>Micrococcales</taxon>
        <taxon>Micrococcaceae</taxon>
        <taxon>Glutamicibacter</taxon>
    </lineage>
</organism>
<proteinExistence type="predicted"/>
<dbReference type="RefSeq" id="WP_022874157.1">
    <property type="nucleotide sequence ID" value="NZ_CP032549.1"/>
</dbReference>
<dbReference type="EMBL" id="CP032549">
    <property type="protein sequence ID" value="QIV86210.1"/>
    <property type="molecule type" value="Genomic_DNA"/>
</dbReference>
<sequence length="82" mass="8904">MNNDSARTTKFPTGTLVFGLILIVVSLATLSRTFFHWSFDMPLLLIIVVAFAGVAMIISGLSAAGKRRQRESEIPAPTDPNL</sequence>
<feature type="region of interest" description="Disordered" evidence="1">
    <location>
        <begin position="63"/>
        <end position="82"/>
    </location>
</feature>
<keyword evidence="4" id="KW-1185">Reference proteome</keyword>
<gene>
    <name evidence="3" type="ORF">D3791_03180</name>
</gene>
<evidence type="ECO:0000313" key="4">
    <source>
        <dbReference type="Proteomes" id="UP000502331"/>
    </source>
</evidence>
<dbReference type="AlphaFoldDB" id="A0A6H0SGB5"/>
<evidence type="ECO:0000313" key="3">
    <source>
        <dbReference type="EMBL" id="QIV86210.1"/>
    </source>
</evidence>
<reference evidence="3 4" key="1">
    <citation type="submission" date="2018-09" db="EMBL/GenBank/DDBJ databases">
        <title>Glutamicibacter mishrai S5-52T (LMG 29155T = KCTC 39846T).</title>
        <authorList>
            <person name="Das S.K."/>
        </authorList>
    </citation>
    <scope>NUCLEOTIDE SEQUENCE [LARGE SCALE GENOMIC DNA]</scope>
    <source>
        <strain evidence="3 4">S5-52</strain>
    </source>
</reference>
<dbReference type="Proteomes" id="UP000502331">
    <property type="component" value="Chromosome"/>
</dbReference>
<name>A0A6H0SGB5_9MICC</name>
<feature type="transmembrane region" description="Helical" evidence="2">
    <location>
        <begin position="43"/>
        <end position="64"/>
    </location>
</feature>
<keyword evidence="2" id="KW-0472">Membrane</keyword>
<protein>
    <submittedName>
        <fullName evidence="3">Uncharacterized protein</fullName>
    </submittedName>
</protein>
<evidence type="ECO:0000256" key="1">
    <source>
        <dbReference type="SAM" id="MobiDB-lite"/>
    </source>
</evidence>
<evidence type="ECO:0000256" key="2">
    <source>
        <dbReference type="SAM" id="Phobius"/>
    </source>
</evidence>
<feature type="transmembrane region" description="Helical" evidence="2">
    <location>
        <begin position="12"/>
        <end position="31"/>
    </location>
</feature>
<keyword evidence="2" id="KW-1133">Transmembrane helix</keyword>
<keyword evidence="2" id="KW-0812">Transmembrane</keyword>
<accession>A0A6H0SGB5</accession>